<proteinExistence type="predicted"/>
<dbReference type="EMBL" id="MLJW01003986">
    <property type="protein sequence ID" value="OIQ70873.1"/>
    <property type="molecule type" value="Genomic_DNA"/>
</dbReference>
<feature type="compositionally biased region" description="Basic and acidic residues" evidence="1">
    <location>
        <begin position="1"/>
        <end position="13"/>
    </location>
</feature>
<comment type="caution">
    <text evidence="2">The sequence shown here is derived from an EMBL/GenBank/DDBJ whole genome shotgun (WGS) entry which is preliminary data.</text>
</comment>
<evidence type="ECO:0000256" key="1">
    <source>
        <dbReference type="SAM" id="MobiDB-lite"/>
    </source>
</evidence>
<organism evidence="2">
    <name type="scientific">mine drainage metagenome</name>
    <dbReference type="NCBI Taxonomy" id="410659"/>
    <lineage>
        <taxon>unclassified sequences</taxon>
        <taxon>metagenomes</taxon>
        <taxon>ecological metagenomes</taxon>
    </lineage>
</organism>
<dbReference type="AlphaFoldDB" id="A0A1J5PGZ2"/>
<gene>
    <name evidence="2" type="ORF">GALL_475130</name>
</gene>
<accession>A0A1J5PGZ2</accession>
<protein>
    <submittedName>
        <fullName evidence="2">Uncharacterized protein</fullName>
    </submittedName>
</protein>
<feature type="region of interest" description="Disordered" evidence="1">
    <location>
        <begin position="1"/>
        <end position="22"/>
    </location>
</feature>
<sequence>MARDRKGQSERKKGSATPAPAFSALADSAAITDAQAQLKEFLRALARDLARADHARDQQ</sequence>
<reference evidence="2" key="1">
    <citation type="submission" date="2016-10" db="EMBL/GenBank/DDBJ databases">
        <title>Sequence of Gallionella enrichment culture.</title>
        <authorList>
            <person name="Poehlein A."/>
            <person name="Muehling M."/>
            <person name="Daniel R."/>
        </authorList>
    </citation>
    <scope>NUCLEOTIDE SEQUENCE</scope>
</reference>
<name>A0A1J5PGZ2_9ZZZZ</name>
<evidence type="ECO:0000313" key="2">
    <source>
        <dbReference type="EMBL" id="OIQ70873.1"/>
    </source>
</evidence>